<dbReference type="AlphaFoldDB" id="A0A6H1ZZQ4"/>
<organism evidence="1">
    <name type="scientific">viral metagenome</name>
    <dbReference type="NCBI Taxonomy" id="1070528"/>
    <lineage>
        <taxon>unclassified sequences</taxon>
        <taxon>metagenomes</taxon>
        <taxon>organismal metagenomes</taxon>
    </lineage>
</organism>
<dbReference type="EMBL" id="MT144364">
    <property type="protein sequence ID" value="QJA52745.1"/>
    <property type="molecule type" value="Genomic_DNA"/>
</dbReference>
<proteinExistence type="predicted"/>
<sequence>MAPLTDVIGVNSNLPDGNHIVMWDFDETNFDDVFKTLLTVQRVYNLPKIYILETKKDTNYIAYCFKRTTWLKVVEIIAFTKGVDWNYFKYGVYRGNFTLRVGPKCGRKPKLVWTLVSSVPEDCSIKELKSWVRYETLEDGQWTKLREVTIKR</sequence>
<reference evidence="1" key="1">
    <citation type="submission" date="2020-03" db="EMBL/GenBank/DDBJ databases">
        <title>The deep terrestrial virosphere.</title>
        <authorList>
            <person name="Holmfeldt K."/>
            <person name="Nilsson E."/>
            <person name="Simone D."/>
            <person name="Lopez-Fernandez M."/>
            <person name="Wu X."/>
            <person name="de Brujin I."/>
            <person name="Lundin D."/>
            <person name="Andersson A."/>
            <person name="Bertilsson S."/>
            <person name="Dopson M."/>
        </authorList>
    </citation>
    <scope>NUCLEOTIDE SEQUENCE</scope>
    <source>
        <strain evidence="1">TM448A02956</strain>
    </source>
</reference>
<evidence type="ECO:0000313" key="1">
    <source>
        <dbReference type="EMBL" id="QJA52745.1"/>
    </source>
</evidence>
<gene>
    <name evidence="1" type="ORF">TM448A02956_0010</name>
</gene>
<accession>A0A6H1ZZQ4</accession>
<name>A0A6H1ZZQ4_9ZZZZ</name>
<protein>
    <submittedName>
        <fullName evidence="1">Uncharacterized protein</fullName>
    </submittedName>
</protein>